<dbReference type="AlphaFoldDB" id="A0A2N7WS90"/>
<dbReference type="PRINTS" id="PR00411">
    <property type="entry name" value="PNDRDTASEI"/>
</dbReference>
<dbReference type="GO" id="GO:0050660">
    <property type="term" value="F:flavin adenine dinucleotide binding"/>
    <property type="evidence" value="ECO:0007669"/>
    <property type="project" value="TreeGrafter"/>
</dbReference>
<evidence type="ECO:0000313" key="3">
    <source>
        <dbReference type="Proteomes" id="UP000235777"/>
    </source>
</evidence>
<keyword evidence="3" id="KW-1185">Reference proteome</keyword>
<proteinExistence type="predicted"/>
<evidence type="ECO:0000313" key="2">
    <source>
        <dbReference type="EMBL" id="PMS32212.1"/>
    </source>
</evidence>
<name>A0A2N7WS90_9BURK</name>
<dbReference type="RefSeq" id="WP_018443345.1">
    <property type="nucleotide sequence ID" value="NZ_KB890209.1"/>
</dbReference>
<gene>
    <name evidence="2" type="ORF">C0Z20_26525</name>
</gene>
<dbReference type="EMBL" id="PNYC01000022">
    <property type="protein sequence ID" value="PMS32212.1"/>
    <property type="molecule type" value="Genomic_DNA"/>
</dbReference>
<dbReference type="GO" id="GO:0004497">
    <property type="term" value="F:monooxygenase activity"/>
    <property type="evidence" value="ECO:0007669"/>
    <property type="project" value="TreeGrafter"/>
</dbReference>
<dbReference type="SUPFAM" id="SSF51905">
    <property type="entry name" value="FAD/NAD(P)-binding domain"/>
    <property type="match status" value="1"/>
</dbReference>
<dbReference type="STRING" id="863227.GCA_000373005_04732"/>
<protein>
    <submittedName>
        <fullName evidence="2">NAD(P)/FAD-dependent oxidoreductase</fullName>
    </submittedName>
</protein>
<evidence type="ECO:0000256" key="1">
    <source>
        <dbReference type="ARBA" id="ARBA00023002"/>
    </source>
</evidence>
<organism evidence="2 3">
    <name type="scientific">Trinickia symbiotica</name>
    <dbReference type="NCBI Taxonomy" id="863227"/>
    <lineage>
        <taxon>Bacteria</taxon>
        <taxon>Pseudomonadati</taxon>
        <taxon>Pseudomonadota</taxon>
        <taxon>Betaproteobacteria</taxon>
        <taxon>Burkholderiales</taxon>
        <taxon>Burkholderiaceae</taxon>
        <taxon>Trinickia</taxon>
    </lineage>
</organism>
<dbReference type="PRINTS" id="PR00368">
    <property type="entry name" value="FADPNR"/>
</dbReference>
<dbReference type="PANTHER" id="PTHR43539">
    <property type="entry name" value="FLAVIN-BINDING MONOOXYGENASE-LIKE PROTEIN (AFU_ORTHOLOGUE AFUA_4G09220)"/>
    <property type="match status" value="1"/>
</dbReference>
<dbReference type="InterPro" id="IPR050982">
    <property type="entry name" value="Auxin_biosynth/cation_transpt"/>
</dbReference>
<dbReference type="Proteomes" id="UP000235777">
    <property type="component" value="Unassembled WGS sequence"/>
</dbReference>
<reference evidence="2 3" key="1">
    <citation type="submission" date="2018-01" db="EMBL/GenBank/DDBJ databases">
        <title>Whole genome analyses suggest that Burkholderia sensu lato contains two further novel genera in the rhizoxinica-symbiotica group Mycetohabitans gen. nov., and Trinickia gen. nov.: implications for the evolution of diazotrophy and nodulation in the Burkholderiaceae.</title>
        <authorList>
            <person name="Estrada-de los Santos P."/>
            <person name="Palmer M."/>
            <person name="Chavez-Ramirez B."/>
            <person name="Beukes C."/>
            <person name="Steenkamp E.T."/>
            <person name="Hirsch A.M."/>
            <person name="Manyaka P."/>
            <person name="Maluk M."/>
            <person name="Lafos M."/>
            <person name="Crook M."/>
            <person name="Gross E."/>
            <person name="Simon M.F."/>
            <person name="Bueno dos Reis Junior F."/>
            <person name="Poole P.S."/>
            <person name="Venter S.N."/>
            <person name="James E.K."/>
        </authorList>
    </citation>
    <scope>NUCLEOTIDE SEQUENCE [LARGE SCALE GENOMIC DNA]</scope>
    <source>
        <strain evidence="2 3">JPY 581</strain>
    </source>
</reference>
<dbReference type="Pfam" id="PF13738">
    <property type="entry name" value="Pyr_redox_3"/>
    <property type="match status" value="1"/>
</dbReference>
<comment type="caution">
    <text evidence="2">The sequence shown here is derived from an EMBL/GenBank/DDBJ whole genome shotgun (WGS) entry which is preliminary data.</text>
</comment>
<dbReference type="InterPro" id="IPR036188">
    <property type="entry name" value="FAD/NAD-bd_sf"/>
</dbReference>
<dbReference type="OrthoDB" id="8671611at2"/>
<keyword evidence="1" id="KW-0560">Oxidoreductase</keyword>
<sequence>MNTTTKPQTTSTGLAALEARLREDLAWLELPSPAWVPPRFVEGERVLDVAIVGGGMAGLAVAAELRMLGIHHIKLFDQASAGREGPWVTYARMQTLRSPKQLTGPALRFPALTFRAWYEAQFGREQWDALNKIAREQWMDYLRWYRDVLALPVVNDTRVARLEPRADGLWALHLQSAAAQAPSEVRARTVLARHIVLATGREGLGGPYVPPVAATLPARFYAHSSDAIDFDALRAKRVAVVGGSASAFDNAAVALEAGAARVDMFIRRSEMPRINKLTGIGSPGLVHGFQHLQYEWKWRFLHYSAQSQTPPPRDSVLRVTRHAHAHLHLGSPLLGATIQGDEIALDTPKGRYVLDYLIFATGFHTEIDTRPEFASIAPHVRRWRDRFNPGPELANEELGASPDLDLNFAFQERAPGSCPSLSRIHCFNHAASLSHGKVAGDIPAISDGAQRLARGIASMLFHADRELHYAALQAFDKAELFGDEWVDADAATEVSHPAVTSEP</sequence>
<dbReference type="Gene3D" id="3.50.50.60">
    <property type="entry name" value="FAD/NAD(P)-binding domain"/>
    <property type="match status" value="1"/>
</dbReference>
<accession>A0A2N7WS90</accession>
<dbReference type="PANTHER" id="PTHR43539:SF91">
    <property type="entry name" value="FAD-DEPENDENT URATE HYDROXYLASE"/>
    <property type="match status" value="1"/>
</dbReference>